<dbReference type="Proteomes" id="UP000220133">
    <property type="component" value="Chromosome"/>
</dbReference>
<name>A0A291QYE9_9BACT</name>
<reference evidence="1 2" key="1">
    <citation type="submission" date="2017-10" db="EMBL/GenBank/DDBJ databases">
        <title>Paenichitinophaga pekingensis gen. nov., sp. nov., isolated from activated sludge.</title>
        <authorList>
            <person name="Jin D."/>
            <person name="Kong X."/>
            <person name="Deng Y."/>
            <person name="Bai Z."/>
        </authorList>
    </citation>
    <scope>NUCLEOTIDE SEQUENCE [LARGE SCALE GENOMIC DNA]</scope>
    <source>
        <strain evidence="1 2">13</strain>
    </source>
</reference>
<evidence type="ECO:0000313" key="1">
    <source>
        <dbReference type="EMBL" id="ATL48960.1"/>
    </source>
</evidence>
<dbReference type="KEGG" id="cbae:COR50_18285"/>
<proteinExistence type="predicted"/>
<accession>A0A291QYE9</accession>
<dbReference type="EMBL" id="CP023777">
    <property type="protein sequence ID" value="ATL48960.1"/>
    <property type="molecule type" value="Genomic_DNA"/>
</dbReference>
<dbReference type="AlphaFoldDB" id="A0A291QYE9"/>
<protein>
    <submittedName>
        <fullName evidence="1">Uncharacterized protein</fullName>
    </submittedName>
</protein>
<keyword evidence="2" id="KW-1185">Reference proteome</keyword>
<sequence length="90" mass="10433">MPFPLPSDMSKVFCINPLIKITIQSKDLYVRVLQCNTRTNTAFERQTLPHNLQQVNYLLYLPYSFNAGSKKCMETRKETGFANRQFAIKA</sequence>
<gene>
    <name evidence="1" type="ORF">COR50_18285</name>
</gene>
<evidence type="ECO:0000313" key="2">
    <source>
        <dbReference type="Proteomes" id="UP000220133"/>
    </source>
</evidence>
<organism evidence="1 2">
    <name type="scientific">Chitinophaga caeni</name>
    <dbReference type="NCBI Taxonomy" id="2029983"/>
    <lineage>
        <taxon>Bacteria</taxon>
        <taxon>Pseudomonadati</taxon>
        <taxon>Bacteroidota</taxon>
        <taxon>Chitinophagia</taxon>
        <taxon>Chitinophagales</taxon>
        <taxon>Chitinophagaceae</taxon>
        <taxon>Chitinophaga</taxon>
    </lineage>
</organism>